<reference evidence="1" key="1">
    <citation type="submission" date="2021-02" db="EMBL/GenBank/DDBJ databases">
        <authorList>
            <consortium name="DOE Joint Genome Institute"/>
            <person name="Ahrendt S."/>
            <person name="Looney B.P."/>
            <person name="Miyauchi S."/>
            <person name="Morin E."/>
            <person name="Drula E."/>
            <person name="Courty P.E."/>
            <person name="Chicoki N."/>
            <person name="Fauchery L."/>
            <person name="Kohler A."/>
            <person name="Kuo A."/>
            <person name="Labutti K."/>
            <person name="Pangilinan J."/>
            <person name="Lipzen A."/>
            <person name="Riley R."/>
            <person name="Andreopoulos W."/>
            <person name="He G."/>
            <person name="Johnson J."/>
            <person name="Barry K.W."/>
            <person name="Grigoriev I.V."/>
            <person name="Nagy L."/>
            <person name="Hibbett D."/>
            <person name="Henrissat B."/>
            <person name="Matheny P.B."/>
            <person name="Labbe J."/>
            <person name="Martin F."/>
        </authorList>
    </citation>
    <scope>NUCLEOTIDE SEQUENCE</scope>
    <source>
        <strain evidence="1">EC-137</strain>
    </source>
</reference>
<dbReference type="EMBL" id="MU273632">
    <property type="protein sequence ID" value="KAI0030253.1"/>
    <property type="molecule type" value="Genomic_DNA"/>
</dbReference>
<sequence length="70" mass="7721">MLAVASTYVLPAVLHIIVHNFCAPLSIILPTGQGSPSGNELLRRKERMLQRQQLSWRPAAAAHGIPRTCY</sequence>
<reference evidence="1" key="2">
    <citation type="journal article" date="2022" name="New Phytol.">
        <title>Evolutionary transition to the ectomycorrhizal habit in the genomes of a hyperdiverse lineage of mushroom-forming fungi.</title>
        <authorList>
            <person name="Looney B."/>
            <person name="Miyauchi S."/>
            <person name="Morin E."/>
            <person name="Drula E."/>
            <person name="Courty P.E."/>
            <person name="Kohler A."/>
            <person name="Kuo A."/>
            <person name="LaButti K."/>
            <person name="Pangilinan J."/>
            <person name="Lipzen A."/>
            <person name="Riley R."/>
            <person name="Andreopoulos W."/>
            <person name="He G."/>
            <person name="Johnson J."/>
            <person name="Nolan M."/>
            <person name="Tritt A."/>
            <person name="Barry K.W."/>
            <person name="Grigoriev I.V."/>
            <person name="Nagy L.G."/>
            <person name="Hibbett D."/>
            <person name="Henrissat B."/>
            <person name="Matheny P.B."/>
            <person name="Labbe J."/>
            <person name="Martin F.M."/>
        </authorList>
    </citation>
    <scope>NUCLEOTIDE SEQUENCE</scope>
    <source>
        <strain evidence="1">EC-137</strain>
    </source>
</reference>
<protein>
    <submittedName>
        <fullName evidence="1">Uncharacterized protein</fullName>
    </submittedName>
</protein>
<evidence type="ECO:0000313" key="2">
    <source>
        <dbReference type="Proteomes" id="UP000814128"/>
    </source>
</evidence>
<evidence type="ECO:0000313" key="1">
    <source>
        <dbReference type="EMBL" id="KAI0030253.1"/>
    </source>
</evidence>
<name>A0ACB8QEK5_9AGAM</name>
<keyword evidence="2" id="KW-1185">Reference proteome</keyword>
<proteinExistence type="predicted"/>
<gene>
    <name evidence="1" type="ORF">K488DRAFT_87961</name>
</gene>
<accession>A0ACB8QEK5</accession>
<dbReference type="Proteomes" id="UP000814128">
    <property type="component" value="Unassembled WGS sequence"/>
</dbReference>
<comment type="caution">
    <text evidence="1">The sequence shown here is derived from an EMBL/GenBank/DDBJ whole genome shotgun (WGS) entry which is preliminary data.</text>
</comment>
<organism evidence="1 2">
    <name type="scientific">Vararia minispora EC-137</name>
    <dbReference type="NCBI Taxonomy" id="1314806"/>
    <lineage>
        <taxon>Eukaryota</taxon>
        <taxon>Fungi</taxon>
        <taxon>Dikarya</taxon>
        <taxon>Basidiomycota</taxon>
        <taxon>Agaricomycotina</taxon>
        <taxon>Agaricomycetes</taxon>
        <taxon>Russulales</taxon>
        <taxon>Lachnocladiaceae</taxon>
        <taxon>Vararia</taxon>
    </lineage>
</organism>